<dbReference type="InterPro" id="IPR057191">
    <property type="entry name" value="DUF7869"/>
</dbReference>
<dbReference type="PANTHER" id="PTHR33153">
    <property type="entry name" value="MYND-TYPE DOMAIN-CONTAINING PROTEIN"/>
    <property type="match status" value="1"/>
</dbReference>
<evidence type="ECO:0000313" key="3">
    <source>
        <dbReference type="Proteomes" id="UP000838412"/>
    </source>
</evidence>
<dbReference type="OrthoDB" id="410478at2759"/>
<feature type="domain" description="DUF7869" evidence="1">
    <location>
        <begin position="45"/>
        <end position="101"/>
    </location>
</feature>
<reference evidence="2" key="1">
    <citation type="submission" date="2022-01" db="EMBL/GenBank/DDBJ databases">
        <authorList>
            <person name="Braso-Vives M."/>
        </authorList>
    </citation>
    <scope>NUCLEOTIDE SEQUENCE</scope>
</reference>
<dbReference type="Proteomes" id="UP000838412">
    <property type="component" value="Chromosome 16"/>
</dbReference>
<evidence type="ECO:0000313" key="2">
    <source>
        <dbReference type="EMBL" id="CAH1248680.1"/>
    </source>
</evidence>
<keyword evidence="3" id="KW-1185">Reference proteome</keyword>
<gene>
    <name evidence="2" type="primary">Hypp8349</name>
    <name evidence="2" type="ORF">BLAG_LOCUS9993</name>
</gene>
<dbReference type="PANTHER" id="PTHR33153:SF3">
    <property type="entry name" value="TRAFFICKING PROTEIN PARTICLE COMPLEX SUBUNIT 11 DOMAIN-CONTAINING PROTEIN"/>
    <property type="match status" value="1"/>
</dbReference>
<evidence type="ECO:0000259" key="1">
    <source>
        <dbReference type="Pfam" id="PF25273"/>
    </source>
</evidence>
<dbReference type="AlphaFoldDB" id="A0A8K0EHK3"/>
<organism evidence="2 3">
    <name type="scientific">Branchiostoma lanceolatum</name>
    <name type="common">Common lancelet</name>
    <name type="synonym">Amphioxus lanceolatum</name>
    <dbReference type="NCBI Taxonomy" id="7740"/>
    <lineage>
        <taxon>Eukaryota</taxon>
        <taxon>Metazoa</taxon>
        <taxon>Chordata</taxon>
        <taxon>Cephalochordata</taxon>
        <taxon>Leptocardii</taxon>
        <taxon>Amphioxiformes</taxon>
        <taxon>Branchiostomatidae</taxon>
        <taxon>Branchiostoma</taxon>
    </lineage>
</organism>
<protein>
    <submittedName>
        <fullName evidence="2">Hypp8349 protein</fullName>
    </submittedName>
</protein>
<proteinExistence type="predicted"/>
<accession>A0A8K0EHK3</accession>
<dbReference type="Pfam" id="PF25273">
    <property type="entry name" value="DUF7869"/>
    <property type="match status" value="1"/>
</dbReference>
<dbReference type="EMBL" id="OV696701">
    <property type="protein sequence ID" value="CAH1248680.1"/>
    <property type="molecule type" value="Genomic_DNA"/>
</dbReference>
<name>A0A8K0EHK3_BRALA</name>
<sequence>MAERAVYYQRREVSRKEPDKYLSLIVDGMDQAKTFLPHFVGDKSKDLTTVDQMKVHVSGIMSHGHGLRSTYIDFFEYPHDSNLTLNLLLKLLRRLSKVGTEWVLPKLPQYEEEHLAEEPTIPEDLRMLLEKEQENPEQLAGQLPWATGRATALSYRPGNCPELPAGQLP</sequence>